<keyword evidence="1" id="KW-0479">Metal-binding</keyword>
<dbReference type="CDD" id="cd16649">
    <property type="entry name" value="mRING-HC-C3HC5_CGRF1-like"/>
    <property type="match status" value="1"/>
</dbReference>
<dbReference type="InterPro" id="IPR001841">
    <property type="entry name" value="Znf_RING"/>
</dbReference>
<dbReference type="GO" id="GO:0004842">
    <property type="term" value="F:ubiquitin-protein transferase activity"/>
    <property type="evidence" value="ECO:0007669"/>
    <property type="project" value="TreeGrafter"/>
</dbReference>
<feature type="coiled-coil region" evidence="5">
    <location>
        <begin position="207"/>
        <end position="241"/>
    </location>
</feature>
<organism evidence="8 9">
    <name type="scientific">Canna indica</name>
    <name type="common">Indian-shot</name>
    <dbReference type="NCBI Taxonomy" id="4628"/>
    <lineage>
        <taxon>Eukaryota</taxon>
        <taxon>Viridiplantae</taxon>
        <taxon>Streptophyta</taxon>
        <taxon>Embryophyta</taxon>
        <taxon>Tracheophyta</taxon>
        <taxon>Spermatophyta</taxon>
        <taxon>Magnoliopsida</taxon>
        <taxon>Liliopsida</taxon>
        <taxon>Zingiberales</taxon>
        <taxon>Cannaceae</taxon>
        <taxon>Canna</taxon>
    </lineage>
</organism>
<dbReference type="AlphaFoldDB" id="A0AAQ3K8C4"/>
<evidence type="ECO:0000256" key="3">
    <source>
        <dbReference type="ARBA" id="ARBA00022833"/>
    </source>
</evidence>
<dbReference type="InterPro" id="IPR013083">
    <property type="entry name" value="Znf_RING/FYVE/PHD"/>
</dbReference>
<accession>A0AAQ3K8C4</accession>
<dbReference type="PROSITE" id="PS50089">
    <property type="entry name" value="ZF_RING_2"/>
    <property type="match status" value="1"/>
</dbReference>
<evidence type="ECO:0000256" key="4">
    <source>
        <dbReference type="PROSITE-ProRule" id="PRU00175"/>
    </source>
</evidence>
<evidence type="ECO:0000259" key="7">
    <source>
        <dbReference type="PROSITE" id="PS50089"/>
    </source>
</evidence>
<sequence>MFSAAASSSLRRPHPCSVVCGRVRNSALDDLQMVHDPRNLLQLHAANMGAIGELSPLHAAKQQQIQILTNATVFSDRQSELTCNASGSRKRAREESMAMPPGHNPTLSPLFGFLNPTSTVTVNPAGASGVSGFLSQCRQPESGATSTSGRQPSSLQQVSSSARDLVSVLYQQNLEIDALVRLQSERLRVELEEARKRHCRALLSVLEQQVANRLMEKEAELQNASRRNAELQEKMRQINEENRIWFSMAKNNEAIVCNLRTSLEQALLQGANGAAFGDGECAAAFPADDAQSCCFEVEDAPAEDARRRKTCKACGERDVCVLLLPCRHLCLCKECEATADECPICGTAKNAYLQVFMC</sequence>
<proteinExistence type="predicted"/>
<evidence type="ECO:0000256" key="6">
    <source>
        <dbReference type="SAM" id="MobiDB-lite"/>
    </source>
</evidence>
<evidence type="ECO:0000313" key="8">
    <source>
        <dbReference type="EMBL" id="WOL02528.1"/>
    </source>
</evidence>
<reference evidence="8 9" key="1">
    <citation type="submission" date="2023-10" db="EMBL/GenBank/DDBJ databases">
        <title>Chromosome-scale genome assembly provides insights into flower coloration mechanisms of Canna indica.</title>
        <authorList>
            <person name="Li C."/>
        </authorList>
    </citation>
    <scope>NUCLEOTIDE SEQUENCE [LARGE SCALE GENOMIC DNA]</scope>
    <source>
        <tissue evidence="8">Flower</tissue>
    </source>
</reference>
<keyword evidence="9" id="KW-1185">Reference proteome</keyword>
<feature type="region of interest" description="Disordered" evidence="6">
    <location>
        <begin position="136"/>
        <end position="157"/>
    </location>
</feature>
<protein>
    <submittedName>
        <fullName evidence="8">BOI-related E3 ubiquitin-protein ligase 1-like</fullName>
    </submittedName>
</protein>
<dbReference type="GO" id="GO:0008270">
    <property type="term" value="F:zinc ion binding"/>
    <property type="evidence" value="ECO:0007669"/>
    <property type="project" value="UniProtKB-KW"/>
</dbReference>
<keyword evidence="3" id="KW-0862">Zinc</keyword>
<name>A0AAQ3K8C4_9LILI</name>
<dbReference type="Gene3D" id="3.30.40.10">
    <property type="entry name" value="Zinc/RING finger domain, C3HC4 (zinc finger)"/>
    <property type="match status" value="1"/>
</dbReference>
<evidence type="ECO:0000256" key="5">
    <source>
        <dbReference type="SAM" id="Coils"/>
    </source>
</evidence>
<dbReference type="PANTHER" id="PTHR42647:SF72">
    <property type="entry name" value="EF-HAND CALCIUM-BINDING DOMAIN-CONTAINING PROTEIN 4A"/>
    <property type="match status" value="1"/>
</dbReference>
<evidence type="ECO:0000256" key="2">
    <source>
        <dbReference type="ARBA" id="ARBA00022771"/>
    </source>
</evidence>
<keyword evidence="2 4" id="KW-0863">Zinc-finger</keyword>
<dbReference type="Proteomes" id="UP001327560">
    <property type="component" value="Chromosome 3"/>
</dbReference>
<dbReference type="FunFam" id="3.30.40.10:FF:000239">
    <property type="entry name" value="probable BOI-related E3 ubiquitin-protein ligase 2"/>
    <property type="match status" value="1"/>
</dbReference>
<feature type="domain" description="RING-type" evidence="7">
    <location>
        <begin position="311"/>
        <end position="345"/>
    </location>
</feature>
<dbReference type="PANTHER" id="PTHR42647">
    <property type="entry name" value="SBP (S-RIBONUCLEASE BINDING PROTEIN) FAMILY PROTEIN"/>
    <property type="match status" value="1"/>
</dbReference>
<gene>
    <name evidence="8" type="ORF">Cni_G11247</name>
</gene>
<evidence type="ECO:0000313" key="9">
    <source>
        <dbReference type="Proteomes" id="UP001327560"/>
    </source>
</evidence>
<keyword evidence="5" id="KW-0175">Coiled coil</keyword>
<dbReference type="Pfam" id="PF13920">
    <property type="entry name" value="zf-C3HC4_3"/>
    <property type="match status" value="1"/>
</dbReference>
<dbReference type="EMBL" id="CP136892">
    <property type="protein sequence ID" value="WOL02528.1"/>
    <property type="molecule type" value="Genomic_DNA"/>
</dbReference>
<evidence type="ECO:0000256" key="1">
    <source>
        <dbReference type="ARBA" id="ARBA00022723"/>
    </source>
</evidence>